<dbReference type="RefSeq" id="YP_009182310.1">
    <property type="nucleotide sequence ID" value="NC_028491.1"/>
</dbReference>
<protein>
    <submittedName>
        <fullName evidence="1">Uncharacterized protein</fullName>
    </submittedName>
</protein>
<dbReference type="GeneID" id="26373965"/>
<gene>
    <name evidence="1" type="primary">ORF-112</name>
</gene>
<sequence>MKFCRVYFLANINCSSVIPPSATAISNAILNETTDFFLIHFNIYTQKKGTKKNYNQNSAT</sequence>
<evidence type="ECO:0000313" key="2">
    <source>
        <dbReference type="Proteomes" id="UP000203433"/>
    </source>
</evidence>
<reference evidence="1 2" key="1">
    <citation type="journal article" date="2015" name="J. Virol.">
        <title>A betabaculovirus-encoded gp64 homolog is a functional envelope fusion protein.</title>
        <authorList>
            <person name="Ardisson-Araujo D.M."/>
            <person name="Melo F.L."/>
            <person name="Clem R.J."/>
            <person name="Wolff J.L."/>
            <person name="Ribeiro B.M."/>
        </authorList>
    </citation>
    <scope>NUCLEOTIDE SEQUENCE [LARGE SCALE GENOMIC DNA]</scope>
    <source>
        <strain evidence="1 2">Parana-2009</strain>
    </source>
</reference>
<accession>A0A0R7EYZ9</accession>
<dbReference type="KEGG" id="vg:26373965"/>
<proteinExistence type="predicted"/>
<dbReference type="Proteomes" id="UP000203433">
    <property type="component" value="Segment"/>
</dbReference>
<organism evidence="1 2">
    <name type="scientific">Diatraea saccharalis granulovirus</name>
    <dbReference type="NCBI Taxonomy" id="1675862"/>
    <lineage>
        <taxon>Viruses</taxon>
        <taxon>Viruses incertae sedis</taxon>
        <taxon>Naldaviricetes</taxon>
        <taxon>Lefavirales</taxon>
        <taxon>Baculoviridae</taxon>
        <taxon>Betabaculovirus</taxon>
        <taxon>Betabaculovirus disaccharalis</taxon>
    </lineage>
</organism>
<name>A0A0R7EYZ9_9BBAC</name>
<dbReference type="EMBL" id="KP296186">
    <property type="protein sequence ID" value="AKN80820.1"/>
    <property type="molecule type" value="Genomic_DNA"/>
</dbReference>
<evidence type="ECO:0000313" key="1">
    <source>
        <dbReference type="EMBL" id="AKN80820.1"/>
    </source>
</evidence>
<keyword evidence="2" id="KW-1185">Reference proteome</keyword>